<sequence>KYPEGSIVEGKVVRITTFGAFVELEPGLDGLVHISQCALKRIAKVEDAVQVGQTVRVKVLKVDKEAKRISLSIREALTEEVDYNA</sequence>
<evidence type="ECO:0000313" key="6">
    <source>
        <dbReference type="Proteomes" id="UP000653002"/>
    </source>
</evidence>
<dbReference type="GO" id="GO:0022627">
    <property type="term" value="C:cytosolic small ribosomal subunit"/>
    <property type="evidence" value="ECO:0007669"/>
    <property type="project" value="TreeGrafter"/>
</dbReference>
<dbReference type="Pfam" id="PF00575">
    <property type="entry name" value="S1"/>
    <property type="match status" value="1"/>
</dbReference>
<name>A0A8I0H745_XANCI</name>
<feature type="non-terminal residue" evidence="5">
    <location>
        <position position="85"/>
    </location>
</feature>
<dbReference type="AlphaFoldDB" id="A0A8I0H745"/>
<evidence type="ECO:0000256" key="3">
    <source>
        <dbReference type="ARBA" id="ARBA00023274"/>
    </source>
</evidence>
<protein>
    <submittedName>
        <fullName evidence="5">S1 RNA-binding domain-containing protein</fullName>
    </submittedName>
</protein>
<dbReference type="GO" id="GO:0006412">
    <property type="term" value="P:translation"/>
    <property type="evidence" value="ECO:0007669"/>
    <property type="project" value="TreeGrafter"/>
</dbReference>
<dbReference type="EMBL" id="JAABFR010002240">
    <property type="protein sequence ID" value="MBD4339513.1"/>
    <property type="molecule type" value="Genomic_DNA"/>
</dbReference>
<accession>A0A8I0H745</accession>
<reference evidence="5" key="1">
    <citation type="submission" date="2020-01" db="EMBL/GenBank/DDBJ databases">
        <authorList>
            <person name="Richard D."/>
        </authorList>
    </citation>
    <scope>NUCLEOTIDE SEQUENCE</scope>
    <source>
        <strain evidence="5">JP541</strain>
    </source>
</reference>
<comment type="caution">
    <text evidence="5">The sequence shown here is derived from an EMBL/GenBank/DDBJ whole genome shotgun (WGS) entry which is preliminary data.</text>
</comment>
<dbReference type="PANTHER" id="PTHR10724">
    <property type="entry name" value="30S RIBOSOMAL PROTEIN S1"/>
    <property type="match status" value="1"/>
</dbReference>
<dbReference type="SUPFAM" id="SSF50249">
    <property type="entry name" value="Nucleic acid-binding proteins"/>
    <property type="match status" value="1"/>
</dbReference>
<comment type="similarity">
    <text evidence="1">Belongs to the bacterial ribosomal protein bS1 family.</text>
</comment>
<proteinExistence type="inferred from homology"/>
<dbReference type="InterPro" id="IPR035104">
    <property type="entry name" value="Ribosomal_protein_S1-like"/>
</dbReference>
<dbReference type="InterPro" id="IPR003029">
    <property type="entry name" value="S1_domain"/>
</dbReference>
<dbReference type="Proteomes" id="UP000653002">
    <property type="component" value="Unassembled WGS sequence"/>
</dbReference>
<dbReference type="PANTHER" id="PTHR10724:SF7">
    <property type="entry name" value="SMALL RIBOSOMAL SUBUNIT PROTEIN BS1C"/>
    <property type="match status" value="1"/>
</dbReference>
<dbReference type="PRINTS" id="PR00681">
    <property type="entry name" value="RIBOSOMALS1"/>
</dbReference>
<evidence type="ECO:0000313" key="5">
    <source>
        <dbReference type="EMBL" id="MBD4339513.1"/>
    </source>
</evidence>
<feature type="non-terminal residue" evidence="5">
    <location>
        <position position="1"/>
    </location>
</feature>
<feature type="domain" description="S1 motif" evidence="4">
    <location>
        <begin position="5"/>
        <end position="74"/>
    </location>
</feature>
<gene>
    <name evidence="5" type="ORF">GUH15_26400</name>
</gene>
<evidence type="ECO:0000256" key="1">
    <source>
        <dbReference type="ARBA" id="ARBA00006767"/>
    </source>
</evidence>
<keyword evidence="2" id="KW-0689">Ribosomal protein</keyword>
<organism evidence="5 6">
    <name type="scientific">Xanthomonas citri pv. citri</name>
    <dbReference type="NCBI Taxonomy" id="611301"/>
    <lineage>
        <taxon>Bacteria</taxon>
        <taxon>Pseudomonadati</taxon>
        <taxon>Pseudomonadota</taxon>
        <taxon>Gammaproteobacteria</taxon>
        <taxon>Lysobacterales</taxon>
        <taxon>Lysobacteraceae</taxon>
        <taxon>Xanthomonas</taxon>
    </lineage>
</organism>
<dbReference type="Gene3D" id="2.40.50.140">
    <property type="entry name" value="Nucleic acid-binding proteins"/>
    <property type="match status" value="1"/>
</dbReference>
<dbReference type="PROSITE" id="PS50126">
    <property type="entry name" value="S1"/>
    <property type="match status" value="1"/>
</dbReference>
<dbReference type="GO" id="GO:0003729">
    <property type="term" value="F:mRNA binding"/>
    <property type="evidence" value="ECO:0007669"/>
    <property type="project" value="TreeGrafter"/>
</dbReference>
<keyword evidence="3" id="KW-0687">Ribonucleoprotein</keyword>
<evidence type="ECO:0000259" key="4">
    <source>
        <dbReference type="PROSITE" id="PS50126"/>
    </source>
</evidence>
<dbReference type="InterPro" id="IPR050437">
    <property type="entry name" value="Ribos_protein_bS1-like"/>
</dbReference>
<dbReference type="SMART" id="SM00316">
    <property type="entry name" value="S1"/>
    <property type="match status" value="1"/>
</dbReference>
<dbReference type="InterPro" id="IPR012340">
    <property type="entry name" value="NA-bd_OB-fold"/>
</dbReference>
<evidence type="ECO:0000256" key="2">
    <source>
        <dbReference type="ARBA" id="ARBA00022980"/>
    </source>
</evidence>
<dbReference type="GO" id="GO:0003735">
    <property type="term" value="F:structural constituent of ribosome"/>
    <property type="evidence" value="ECO:0007669"/>
    <property type="project" value="TreeGrafter"/>
</dbReference>
<dbReference type="FunFam" id="2.40.50.140:FF:000051">
    <property type="entry name" value="RNA-binding transcriptional accessory protein"/>
    <property type="match status" value="1"/>
</dbReference>